<dbReference type="GO" id="GO:0003723">
    <property type="term" value="F:RNA binding"/>
    <property type="evidence" value="ECO:0007669"/>
    <property type="project" value="TreeGrafter"/>
</dbReference>
<dbReference type="GO" id="GO:0071039">
    <property type="term" value="P:nuclear polyadenylation-dependent CUT catabolic process"/>
    <property type="evidence" value="ECO:0007669"/>
    <property type="project" value="TreeGrafter"/>
</dbReference>
<organism evidence="9 10">
    <name type="scientific">Aspergillus turcosus</name>
    <dbReference type="NCBI Taxonomy" id="1245748"/>
    <lineage>
        <taxon>Eukaryota</taxon>
        <taxon>Fungi</taxon>
        <taxon>Dikarya</taxon>
        <taxon>Ascomycota</taxon>
        <taxon>Pezizomycotina</taxon>
        <taxon>Eurotiomycetes</taxon>
        <taxon>Eurotiomycetidae</taxon>
        <taxon>Eurotiales</taxon>
        <taxon>Aspergillaceae</taxon>
        <taxon>Aspergillus</taxon>
        <taxon>Aspergillus subgen. Fumigati</taxon>
    </lineage>
</organism>
<accession>A0A229XL13</accession>
<protein>
    <recommendedName>
        <fullName evidence="8">CCHC-type domain-containing protein</fullName>
    </recommendedName>
</protein>
<feature type="region of interest" description="Disordered" evidence="7">
    <location>
        <begin position="443"/>
        <end position="634"/>
    </location>
</feature>
<proteinExistence type="predicted"/>
<feature type="domain" description="CCHC-type" evidence="8">
    <location>
        <begin position="367"/>
        <end position="383"/>
    </location>
</feature>
<dbReference type="PANTHER" id="PTHR46543:SF1">
    <property type="entry name" value="ZINC FINGER CCHC DOMAIN-CONTAINING PROTEIN 7"/>
    <property type="match status" value="1"/>
</dbReference>
<evidence type="ECO:0000256" key="6">
    <source>
        <dbReference type="ARBA" id="ARBA00023242"/>
    </source>
</evidence>
<keyword evidence="5" id="KW-0862">Zinc</keyword>
<feature type="domain" description="CCHC-type" evidence="8">
    <location>
        <begin position="303"/>
        <end position="319"/>
    </location>
</feature>
<evidence type="ECO:0000256" key="5">
    <source>
        <dbReference type="ARBA" id="ARBA00022833"/>
    </source>
</evidence>
<dbReference type="GO" id="GO:0071031">
    <property type="term" value="P:nuclear mRNA surveillance of mRNA 3'-end processing"/>
    <property type="evidence" value="ECO:0007669"/>
    <property type="project" value="TreeGrafter"/>
</dbReference>
<feature type="compositionally biased region" description="Low complexity" evidence="7">
    <location>
        <begin position="492"/>
        <end position="502"/>
    </location>
</feature>
<feature type="region of interest" description="Disordered" evidence="7">
    <location>
        <begin position="1"/>
        <end position="206"/>
    </location>
</feature>
<dbReference type="GO" id="GO:0008270">
    <property type="term" value="F:zinc ion binding"/>
    <property type="evidence" value="ECO:0007669"/>
    <property type="project" value="UniProtKB-KW"/>
</dbReference>
<feature type="compositionally biased region" description="Low complexity" evidence="7">
    <location>
        <begin position="154"/>
        <end position="172"/>
    </location>
</feature>
<reference evidence="9 10" key="1">
    <citation type="submission" date="2018-08" db="EMBL/GenBank/DDBJ databases">
        <title>Draft genome sequences of two Aspergillus turcosus clinical strains isolated from bronchoalveolar lavage fluid: one azole-susceptible and the other azole-resistant.</title>
        <authorList>
            <person name="Parent-Michaud M."/>
            <person name="Dufresne P.J."/>
            <person name="Fournier E."/>
            <person name="Martineau C."/>
            <person name="Moreira S."/>
            <person name="Perkins V."/>
            <person name="De Repentigny L."/>
            <person name="Dufresne S.F."/>
        </authorList>
    </citation>
    <scope>NUCLEOTIDE SEQUENCE [LARGE SCALE GENOMIC DNA]</scope>
    <source>
        <strain evidence="9">HMR AF 1038</strain>
    </source>
</reference>
<feature type="compositionally biased region" description="Acidic residues" evidence="7">
    <location>
        <begin position="173"/>
        <end position="187"/>
    </location>
</feature>
<dbReference type="GO" id="GO:0071038">
    <property type="term" value="P:TRAMP-dependent tRNA surveillance pathway"/>
    <property type="evidence" value="ECO:0007669"/>
    <property type="project" value="TreeGrafter"/>
</dbReference>
<evidence type="ECO:0000256" key="4">
    <source>
        <dbReference type="ARBA" id="ARBA00022771"/>
    </source>
</evidence>
<evidence type="ECO:0000256" key="3">
    <source>
        <dbReference type="ARBA" id="ARBA00022737"/>
    </source>
</evidence>
<comment type="caution">
    <text evidence="9">The sequence shown here is derived from an EMBL/GenBank/DDBJ whole genome shotgun (WGS) entry which is preliminary data.</text>
</comment>
<dbReference type="OrthoDB" id="7608935at2759"/>
<evidence type="ECO:0000313" key="10">
    <source>
        <dbReference type="Proteomes" id="UP000215289"/>
    </source>
</evidence>
<feature type="compositionally biased region" description="Basic and acidic residues" evidence="7">
    <location>
        <begin position="91"/>
        <end position="103"/>
    </location>
</feature>
<feature type="compositionally biased region" description="Polar residues" evidence="7">
    <location>
        <begin position="541"/>
        <end position="556"/>
    </location>
</feature>
<dbReference type="AlphaFoldDB" id="A0A229XL13"/>
<feature type="compositionally biased region" description="Polar residues" evidence="7">
    <location>
        <begin position="105"/>
        <end position="129"/>
    </location>
</feature>
<dbReference type="STRING" id="1245748.A0A229XL13"/>
<dbReference type="GO" id="GO:0031499">
    <property type="term" value="C:TRAMP complex"/>
    <property type="evidence" value="ECO:0007669"/>
    <property type="project" value="TreeGrafter"/>
</dbReference>
<evidence type="ECO:0000256" key="1">
    <source>
        <dbReference type="ARBA" id="ARBA00004123"/>
    </source>
</evidence>
<name>A0A229XL13_9EURO</name>
<keyword evidence="4" id="KW-0863">Zinc-finger</keyword>
<comment type="subcellular location">
    <subcellularLocation>
        <location evidence="1">Nucleus</location>
    </subcellularLocation>
</comment>
<gene>
    <name evidence="9" type="ORF">CFD26_102140</name>
</gene>
<feature type="compositionally biased region" description="Basic and acidic residues" evidence="7">
    <location>
        <begin position="525"/>
        <end position="539"/>
    </location>
</feature>
<dbReference type="EMBL" id="NIDN02000032">
    <property type="protein sequence ID" value="RLL99388.1"/>
    <property type="molecule type" value="Genomic_DNA"/>
</dbReference>
<dbReference type="Gene3D" id="4.10.60.10">
    <property type="entry name" value="Zinc finger, CCHC-type"/>
    <property type="match status" value="1"/>
</dbReference>
<dbReference type="GO" id="GO:0071035">
    <property type="term" value="P:nuclear polyadenylation-dependent rRNA catabolic process"/>
    <property type="evidence" value="ECO:0007669"/>
    <property type="project" value="TreeGrafter"/>
</dbReference>
<evidence type="ECO:0000259" key="8">
    <source>
        <dbReference type="SMART" id="SM00343"/>
    </source>
</evidence>
<dbReference type="GO" id="GO:0071037">
    <property type="term" value="P:nuclear polyadenylation-dependent snRNA catabolic process"/>
    <property type="evidence" value="ECO:0007669"/>
    <property type="project" value="TreeGrafter"/>
</dbReference>
<dbReference type="PANTHER" id="PTHR46543">
    <property type="entry name" value="ZINC FINGER CCHC DOMAIN-CONTAINING PROTEIN 7"/>
    <property type="match status" value="1"/>
</dbReference>
<evidence type="ECO:0000256" key="7">
    <source>
        <dbReference type="SAM" id="MobiDB-lite"/>
    </source>
</evidence>
<keyword evidence="6" id="KW-0539">Nucleus</keyword>
<feature type="compositionally biased region" description="Low complexity" evidence="7">
    <location>
        <begin position="451"/>
        <end position="460"/>
    </location>
</feature>
<dbReference type="Proteomes" id="UP000215289">
    <property type="component" value="Unassembled WGS sequence"/>
</dbReference>
<keyword evidence="2" id="KW-0479">Metal-binding</keyword>
<keyword evidence="3" id="KW-0677">Repeat</keyword>
<dbReference type="SMART" id="SM00343">
    <property type="entry name" value="ZnF_C2HC"/>
    <property type="match status" value="4"/>
</dbReference>
<feature type="compositionally biased region" description="Gly residues" evidence="7">
    <location>
        <begin position="584"/>
        <end position="615"/>
    </location>
</feature>
<dbReference type="InterPro" id="IPR001878">
    <property type="entry name" value="Znf_CCHC"/>
</dbReference>
<feature type="compositionally biased region" description="Low complexity" evidence="7">
    <location>
        <begin position="76"/>
        <end position="85"/>
    </location>
</feature>
<feature type="domain" description="CCHC-type" evidence="8">
    <location>
        <begin position="341"/>
        <end position="357"/>
    </location>
</feature>
<dbReference type="InterPro" id="IPR051644">
    <property type="entry name" value="TRAMP_AT-DNA-binding"/>
</dbReference>
<feature type="domain" description="CCHC-type" evidence="8">
    <location>
        <begin position="402"/>
        <end position="418"/>
    </location>
</feature>
<dbReference type="GO" id="GO:0071036">
    <property type="term" value="P:nuclear polyadenylation-dependent snoRNA catabolic process"/>
    <property type="evidence" value="ECO:0007669"/>
    <property type="project" value="TreeGrafter"/>
</dbReference>
<feature type="compositionally biased region" description="Polar residues" evidence="7">
    <location>
        <begin position="1"/>
        <end position="18"/>
    </location>
</feature>
<evidence type="ECO:0000256" key="2">
    <source>
        <dbReference type="ARBA" id="ARBA00022723"/>
    </source>
</evidence>
<evidence type="ECO:0000313" key="9">
    <source>
        <dbReference type="EMBL" id="RLL99388.1"/>
    </source>
</evidence>
<sequence>MTGSSDNENDSRTASVGVQRNRLNDSTDSSRPNSTDANPNPRKRQRRNGKSAVSDVRDFVPQGATFSAVSLEVDPDSASSSASDSSDGDSDDKSTVSDTERRNTARTNPQAPSINWNKGSKSGIRTSLSRRADKTGESKQASQFKAVNDKFWRSGSASVSSDDGDQDVTLVENEGDMEEGELDEEVSAESSDMFQSGDSDDSVSLDSEADDSILLNIGDQNDQTDGLSTERHPVSVNGTAAERTATGDQSTISKEESHRLFSQKYSVAPTILADLDRDDMEVQARCLYYDRDINDINLQLPISCTECLKEGHLAAVCPSKECVHCGAWNQHQSIFCPSWRRCQRCRERGHDEEHCSSLLKGSASEIPCDLCGSSSHLELQCDMMWKVPRQELPSGPVLVSISCAHCTSNRHLVGDCPSLTRSMVSSSFTLRGIDPHMVTNINSVISGRQGGPAPRRGQSGMQIRGRADRPSASSDSEDMMPRADRRQPVGRNASASANANANRPNIRIGSGIGRGKNLAPAGPRASDRDTRQTYRDRQDYGGSNSRQRSLSPNARSNRGRANDRRQPPPRSPPRNRPDPPRQTRGGGNGGGRGGRGGRGGGGGNKRGGASGGPNGDGYRPMPSAAKKNWDRYRL</sequence>
<feature type="compositionally biased region" description="Polar residues" evidence="7">
    <location>
        <begin position="24"/>
        <end position="38"/>
    </location>
</feature>
<keyword evidence="10" id="KW-1185">Reference proteome</keyword>